<evidence type="ECO:0000256" key="6">
    <source>
        <dbReference type="ARBA" id="ARBA00022917"/>
    </source>
</evidence>
<dbReference type="Gene3D" id="3.90.800.10">
    <property type="entry name" value="Glutamyl-tRNA Synthetase, Domain 3"/>
    <property type="match status" value="1"/>
</dbReference>
<dbReference type="GO" id="GO:0006424">
    <property type="term" value="P:glutamyl-tRNA aminoacylation"/>
    <property type="evidence" value="ECO:0007669"/>
    <property type="project" value="UniProtKB-UniRule"/>
</dbReference>
<feature type="binding site" evidence="8">
    <location>
        <begin position="279"/>
        <end position="281"/>
    </location>
    <ligand>
        <name>ATP</name>
        <dbReference type="ChEBI" id="CHEBI:30616"/>
    </ligand>
</feature>
<proteinExistence type="inferred from homology"/>
<feature type="binding site" evidence="8">
    <location>
        <begin position="40"/>
        <end position="42"/>
    </location>
    <ligand>
        <name>ATP</name>
        <dbReference type="ChEBI" id="CHEBI:30616"/>
    </ligand>
</feature>
<evidence type="ECO:0000259" key="11">
    <source>
        <dbReference type="Pfam" id="PF03950"/>
    </source>
</evidence>
<feature type="binding site" evidence="8">
    <location>
        <position position="72"/>
    </location>
    <ligand>
        <name>L-glutamine</name>
        <dbReference type="ChEBI" id="CHEBI:58359"/>
    </ligand>
</feature>
<comment type="similarity">
    <text evidence="1 8 9">Belongs to the class-I aminoacyl-tRNA synthetase family.</text>
</comment>
<dbReference type="RefSeq" id="WP_144310994.1">
    <property type="nucleotide sequence ID" value="NZ_VMNK01000018.1"/>
</dbReference>
<keyword evidence="3 8" id="KW-0436">Ligase</keyword>
<keyword evidence="4 8" id="KW-0547">Nucleotide-binding</keyword>
<dbReference type="OrthoDB" id="9801560at2"/>
<dbReference type="InterPro" id="IPR020056">
    <property type="entry name" value="Rbsml_bL25/Gln-tRNA_synth_N"/>
</dbReference>
<evidence type="ECO:0000256" key="9">
    <source>
        <dbReference type="RuleBase" id="RU363037"/>
    </source>
</evidence>
<dbReference type="InterPro" id="IPR022861">
    <property type="entry name" value="Gln_tRNA_ligase_bac"/>
</dbReference>
<evidence type="ECO:0000256" key="8">
    <source>
        <dbReference type="HAMAP-Rule" id="MF_00126"/>
    </source>
</evidence>
<evidence type="ECO:0000256" key="4">
    <source>
        <dbReference type="ARBA" id="ARBA00022741"/>
    </source>
</evidence>
<comment type="subcellular location">
    <subcellularLocation>
        <location evidence="8">Cytoplasm</location>
    </subcellularLocation>
</comment>
<keyword evidence="6 8" id="KW-0648">Protein biosynthesis</keyword>
<dbReference type="FunFam" id="3.90.800.10:FF:000001">
    <property type="entry name" value="Glutamine--tRNA ligase"/>
    <property type="match status" value="1"/>
</dbReference>
<dbReference type="AlphaFoldDB" id="A0A557QG86"/>
<feature type="domain" description="tRNA synthetases class I (E and Q) anti-codon binding" evidence="12">
    <location>
        <begin position="469"/>
        <end position="549"/>
    </location>
</feature>
<evidence type="ECO:0000256" key="3">
    <source>
        <dbReference type="ARBA" id="ARBA00022598"/>
    </source>
</evidence>
<organism evidence="13 14">
    <name type="scientific">Denitromonas halophila</name>
    <dbReference type="NCBI Taxonomy" id="1629404"/>
    <lineage>
        <taxon>Bacteria</taxon>
        <taxon>Pseudomonadati</taxon>
        <taxon>Pseudomonadota</taxon>
        <taxon>Betaproteobacteria</taxon>
        <taxon>Rhodocyclales</taxon>
        <taxon>Zoogloeaceae</taxon>
        <taxon>Denitromonas</taxon>
    </lineage>
</organism>
<dbReference type="InterPro" id="IPR011035">
    <property type="entry name" value="Ribosomal_bL25/Gln-tRNA_synth"/>
</dbReference>
<gene>
    <name evidence="8" type="primary">glnS</name>
    <name evidence="13" type="ORF">FHP91_18560</name>
</gene>
<feature type="domain" description="Glutamyl/glutaminyl-tRNA synthetase class Ib anti-codon binding" evidence="11">
    <location>
        <begin position="350"/>
        <end position="449"/>
    </location>
</feature>
<evidence type="ECO:0000313" key="13">
    <source>
        <dbReference type="EMBL" id="TVO51903.1"/>
    </source>
</evidence>
<dbReference type="EMBL" id="VMNK01000018">
    <property type="protein sequence ID" value="TVO51903.1"/>
    <property type="molecule type" value="Genomic_DNA"/>
</dbReference>
<protein>
    <recommendedName>
        <fullName evidence="8">Glutamine--tRNA ligase</fullName>
        <ecNumber evidence="8">6.1.1.18</ecNumber>
    </recommendedName>
    <alternativeName>
        <fullName evidence="8">Glutaminyl-tRNA synthetase</fullName>
        <shortName evidence="8">GlnRS</shortName>
    </alternativeName>
</protein>
<evidence type="ECO:0000256" key="2">
    <source>
        <dbReference type="ARBA" id="ARBA00022490"/>
    </source>
</evidence>
<dbReference type="Gene3D" id="3.40.50.620">
    <property type="entry name" value="HUPs"/>
    <property type="match status" value="1"/>
</dbReference>
<dbReference type="NCBIfam" id="TIGR00440">
    <property type="entry name" value="glnS"/>
    <property type="match status" value="1"/>
</dbReference>
<dbReference type="FunFam" id="3.40.50.620:FF:000037">
    <property type="entry name" value="Glutamine--tRNA ligase cytoplasmic"/>
    <property type="match status" value="1"/>
</dbReference>
<dbReference type="FunFam" id="1.10.1160.10:FF:000001">
    <property type="entry name" value="Glutamine--tRNA ligase"/>
    <property type="match status" value="1"/>
</dbReference>
<dbReference type="PANTHER" id="PTHR43097:SF5">
    <property type="entry name" value="GLUTAMATE--TRNA LIGASE"/>
    <property type="match status" value="1"/>
</dbReference>
<dbReference type="InterPro" id="IPR020059">
    <property type="entry name" value="Glu/Gln-tRNA-synth_Ib_codon-bd"/>
</dbReference>
<dbReference type="InterPro" id="IPR020061">
    <property type="entry name" value="Glu_tRNA_lig_a-bdl"/>
</dbReference>
<feature type="short sequence motif" description="'KMSKS' region" evidence="8">
    <location>
        <begin position="278"/>
        <end position="282"/>
    </location>
</feature>
<dbReference type="InterPro" id="IPR004514">
    <property type="entry name" value="Gln-tRNA-synth"/>
</dbReference>
<evidence type="ECO:0000256" key="5">
    <source>
        <dbReference type="ARBA" id="ARBA00022840"/>
    </source>
</evidence>
<sequence length="575" mass="65695">MSLPDNSDIARNAHFISNLIEVDRQAGKWGGRVETRFPPEPNGYLHYGHAKSICLNFGIAESFGGACHMRFDDTNPVKEEQEYVDAIIESVQWLGYDWGEHLYFASDYFDTMAACAEHLIRAGKAYVDSLSADDMRAYRGTLTEAGKDSPFRTRSIDENLDLFARMKAGEFPDGTHILRAKIDMASPNINLRDPAIYRIRHAHHHRTGDTWCVYPMYTFAHPIEDAIENITHSLCTLEFEDQRPFYDWLLEQLAEGGFFTRPLPRQIEFARLNLTYVVLSKRKLVQLVDEGHVDGWDDPRMPTLVGARRRGFTAAGFRLFAERAGVSKSDGWIDMSVLEECMREDLNDTAERRVAVLDPLKLIITNYPESQSEQCFAPNHPLKPELGQREMPLSRELWIEREDFMETPSKGFRRLFPGNKVRLRYGYVVECTGCEKDAAGNITAVTCEYFPDSKSGTPGADTYKVKGNLHWVSVPHACEAEVRLYDRLFAYPQPGQRREGDAPDFERDFLTDINPDAKRRITAQLEPSLAQVTAESRFQFERHGYFVADRFDSQAGAPVFNRTVTLKDSWQKSKP</sequence>
<evidence type="ECO:0000256" key="7">
    <source>
        <dbReference type="ARBA" id="ARBA00023146"/>
    </source>
</evidence>
<dbReference type="InterPro" id="IPR000924">
    <property type="entry name" value="Glu/Gln-tRNA-synth"/>
</dbReference>
<feature type="binding site" evidence="8">
    <location>
        <position position="217"/>
    </location>
    <ligand>
        <name>L-glutamine</name>
        <dbReference type="ChEBI" id="CHEBI:58359"/>
    </ligand>
</feature>
<comment type="subunit">
    <text evidence="8">Monomer.</text>
</comment>
<dbReference type="GO" id="GO:0005829">
    <property type="term" value="C:cytosol"/>
    <property type="evidence" value="ECO:0007669"/>
    <property type="project" value="TreeGrafter"/>
</dbReference>
<keyword evidence="5 8" id="KW-0067">ATP-binding</keyword>
<feature type="domain" description="Glutamyl/glutaminyl-tRNA synthetase class Ib catalytic" evidence="10">
    <location>
        <begin position="33"/>
        <end position="347"/>
    </location>
</feature>
<comment type="catalytic activity">
    <reaction evidence="8">
        <text>tRNA(Gln) + L-glutamine + ATP = L-glutaminyl-tRNA(Gln) + AMP + diphosphate</text>
        <dbReference type="Rhea" id="RHEA:20121"/>
        <dbReference type="Rhea" id="RHEA-COMP:9662"/>
        <dbReference type="Rhea" id="RHEA-COMP:9681"/>
        <dbReference type="ChEBI" id="CHEBI:30616"/>
        <dbReference type="ChEBI" id="CHEBI:33019"/>
        <dbReference type="ChEBI" id="CHEBI:58359"/>
        <dbReference type="ChEBI" id="CHEBI:78442"/>
        <dbReference type="ChEBI" id="CHEBI:78521"/>
        <dbReference type="ChEBI" id="CHEBI:456215"/>
        <dbReference type="EC" id="6.1.1.18"/>
    </reaction>
</comment>
<comment type="caution">
    <text evidence="8">Lacks conserved residue(s) required for the propagation of feature annotation.</text>
</comment>
<dbReference type="Pfam" id="PF00749">
    <property type="entry name" value="tRNA-synt_1c"/>
    <property type="match status" value="1"/>
</dbReference>
<accession>A0A557QG86</accession>
<dbReference type="SUPFAM" id="SSF50715">
    <property type="entry name" value="Ribosomal protein L25-like"/>
    <property type="match status" value="1"/>
</dbReference>
<keyword evidence="7 8" id="KW-0030">Aminoacyl-tRNA synthetase</keyword>
<dbReference type="Pfam" id="PF03950">
    <property type="entry name" value="tRNA-synt_1c_C"/>
    <property type="match status" value="1"/>
</dbReference>
<feature type="binding site" evidence="8">
    <location>
        <begin position="271"/>
        <end position="272"/>
    </location>
    <ligand>
        <name>ATP</name>
        <dbReference type="ChEBI" id="CHEBI:30616"/>
    </ligand>
</feature>
<evidence type="ECO:0000256" key="1">
    <source>
        <dbReference type="ARBA" id="ARBA00005594"/>
    </source>
</evidence>
<evidence type="ECO:0000259" key="10">
    <source>
        <dbReference type="Pfam" id="PF00749"/>
    </source>
</evidence>
<dbReference type="GO" id="GO:0005524">
    <property type="term" value="F:ATP binding"/>
    <property type="evidence" value="ECO:0007669"/>
    <property type="project" value="UniProtKB-UniRule"/>
</dbReference>
<dbReference type="PRINTS" id="PR00987">
    <property type="entry name" value="TRNASYNTHGLU"/>
</dbReference>
<dbReference type="EC" id="6.1.1.18" evidence="8"/>
<dbReference type="InterPro" id="IPR020058">
    <property type="entry name" value="Glu/Gln-tRNA-synth_Ib_cat-dom"/>
</dbReference>
<evidence type="ECO:0000259" key="12">
    <source>
        <dbReference type="Pfam" id="PF20974"/>
    </source>
</evidence>
<dbReference type="InterPro" id="IPR049437">
    <property type="entry name" value="tRNA-synt_1c_C2"/>
</dbReference>
<comment type="caution">
    <text evidence="13">The sequence shown here is derived from an EMBL/GenBank/DDBJ whole genome shotgun (WGS) entry which is preliminary data.</text>
</comment>
<keyword evidence="2 8" id="KW-0963">Cytoplasm</keyword>
<dbReference type="NCBIfam" id="NF011291">
    <property type="entry name" value="PRK14703.1"/>
    <property type="match status" value="1"/>
</dbReference>
<dbReference type="InterPro" id="IPR014729">
    <property type="entry name" value="Rossmann-like_a/b/a_fold"/>
</dbReference>
<dbReference type="HAMAP" id="MF_00126">
    <property type="entry name" value="Gln_tRNA_synth"/>
    <property type="match status" value="1"/>
</dbReference>
<reference evidence="13 14" key="1">
    <citation type="submission" date="2019-07" db="EMBL/GenBank/DDBJ databases">
        <title>The pathways for chlorine oxyanion respiration interact through the shared metabolite chlorate.</title>
        <authorList>
            <person name="Barnum T.P."/>
            <person name="Cheng Y."/>
            <person name="Hill K.A."/>
            <person name="Lucas L.N."/>
            <person name="Carlson H.K."/>
            <person name="Coates J.D."/>
        </authorList>
    </citation>
    <scope>NUCLEOTIDE SEQUENCE [LARGE SCALE GENOMIC DNA]</scope>
    <source>
        <strain evidence="13 14">SFB-3</strain>
    </source>
</reference>
<dbReference type="InterPro" id="IPR050132">
    <property type="entry name" value="Gln/Glu-tRNA_Ligase"/>
</dbReference>
<feature type="binding site" evidence="8">
    <location>
        <position position="236"/>
    </location>
    <ligand>
        <name>ATP</name>
        <dbReference type="ChEBI" id="CHEBI:30616"/>
    </ligand>
</feature>
<dbReference type="PANTHER" id="PTHR43097">
    <property type="entry name" value="GLUTAMINE-TRNA LIGASE"/>
    <property type="match status" value="1"/>
</dbReference>
<dbReference type="GO" id="GO:0006425">
    <property type="term" value="P:glutaminyl-tRNA aminoacylation"/>
    <property type="evidence" value="ECO:0007669"/>
    <property type="project" value="UniProtKB-UniRule"/>
</dbReference>
<dbReference type="SUPFAM" id="SSF52374">
    <property type="entry name" value="Nucleotidylyl transferase"/>
    <property type="match status" value="1"/>
</dbReference>
<name>A0A557QG86_9RHOO</name>
<dbReference type="Proteomes" id="UP000319502">
    <property type="component" value="Unassembled WGS sequence"/>
</dbReference>
<keyword evidence="14" id="KW-1185">Reference proteome</keyword>
<dbReference type="Gene3D" id="1.10.1160.10">
    <property type="entry name" value="Glutamyl-trna Synthetase, Domain 2"/>
    <property type="match status" value="1"/>
</dbReference>
<dbReference type="Pfam" id="PF20974">
    <property type="entry name" value="tRNA-synt_1c_C2"/>
    <property type="match status" value="1"/>
</dbReference>
<dbReference type="Gene3D" id="2.40.240.10">
    <property type="entry name" value="Ribosomal Protein L25, Chain P"/>
    <property type="match status" value="2"/>
</dbReference>
<dbReference type="GO" id="GO:0004819">
    <property type="term" value="F:glutamine-tRNA ligase activity"/>
    <property type="evidence" value="ECO:0007669"/>
    <property type="project" value="UniProtKB-UniRule"/>
</dbReference>
<evidence type="ECO:0000313" key="14">
    <source>
        <dbReference type="Proteomes" id="UP000319502"/>
    </source>
</evidence>